<accession>A0A263D514</accession>
<dbReference type="InParanoid" id="A0A263D514"/>
<dbReference type="AlphaFoldDB" id="A0A263D514"/>
<sequence>METLRRQAEERDRVINSAGWEVHRRWMVAGVVPLTRPGTTVTSGPSTDEPRLHGVQPAELREHPAVADRARRFQVEHGFDPLAPAELNLLRTRNNHWLRKFLRPGWIAGLLLAVAPFPLIIGLQEESAIAVNIGAAMAVLGVVAVGFAWRIRLARKSEIGAHLDVLREFKDLYRTSR</sequence>
<dbReference type="Proteomes" id="UP000242444">
    <property type="component" value="Unassembled WGS sequence"/>
</dbReference>
<gene>
    <name evidence="2" type="ORF">CFN78_13015</name>
</gene>
<reference evidence="2 3" key="1">
    <citation type="submission" date="2017-07" db="EMBL/GenBank/DDBJ databases">
        <title>Amycolatopsis antarcticus sp. nov., isolated from the surface of an Antarcticus brown macroalga.</title>
        <authorList>
            <person name="Wang J."/>
            <person name="Leiva S."/>
            <person name="Huang J."/>
            <person name="Huang Y."/>
        </authorList>
    </citation>
    <scope>NUCLEOTIDE SEQUENCE [LARGE SCALE GENOMIC DNA]</scope>
    <source>
        <strain evidence="2 3">AU-G6</strain>
    </source>
</reference>
<feature type="transmembrane region" description="Helical" evidence="1">
    <location>
        <begin position="129"/>
        <end position="149"/>
    </location>
</feature>
<feature type="transmembrane region" description="Helical" evidence="1">
    <location>
        <begin position="101"/>
        <end position="123"/>
    </location>
</feature>
<organism evidence="2 3">
    <name type="scientific">Amycolatopsis antarctica</name>
    <dbReference type="NCBI Taxonomy" id="1854586"/>
    <lineage>
        <taxon>Bacteria</taxon>
        <taxon>Bacillati</taxon>
        <taxon>Actinomycetota</taxon>
        <taxon>Actinomycetes</taxon>
        <taxon>Pseudonocardiales</taxon>
        <taxon>Pseudonocardiaceae</taxon>
        <taxon>Amycolatopsis</taxon>
    </lineage>
</organism>
<dbReference type="EMBL" id="NKYE01000007">
    <property type="protein sequence ID" value="OZM72566.1"/>
    <property type="molecule type" value="Genomic_DNA"/>
</dbReference>
<proteinExistence type="predicted"/>
<keyword evidence="1" id="KW-0472">Membrane</keyword>
<protein>
    <submittedName>
        <fullName evidence="2">Uncharacterized protein</fullName>
    </submittedName>
</protein>
<evidence type="ECO:0000313" key="2">
    <source>
        <dbReference type="EMBL" id="OZM72566.1"/>
    </source>
</evidence>
<keyword evidence="3" id="KW-1185">Reference proteome</keyword>
<comment type="caution">
    <text evidence="2">The sequence shown here is derived from an EMBL/GenBank/DDBJ whole genome shotgun (WGS) entry which is preliminary data.</text>
</comment>
<name>A0A263D514_9PSEU</name>
<keyword evidence="1" id="KW-0812">Transmembrane</keyword>
<keyword evidence="1" id="KW-1133">Transmembrane helix</keyword>
<evidence type="ECO:0000313" key="3">
    <source>
        <dbReference type="Proteomes" id="UP000242444"/>
    </source>
</evidence>
<evidence type="ECO:0000256" key="1">
    <source>
        <dbReference type="SAM" id="Phobius"/>
    </source>
</evidence>